<dbReference type="GO" id="GO:0008233">
    <property type="term" value="F:peptidase activity"/>
    <property type="evidence" value="ECO:0007669"/>
    <property type="project" value="InterPro"/>
</dbReference>
<dbReference type="EMBL" id="QSJN01000011">
    <property type="protein sequence ID" value="RHD72405.1"/>
    <property type="molecule type" value="Genomic_DNA"/>
</dbReference>
<gene>
    <name evidence="1" type="ORF">DW782_16230</name>
</gene>
<dbReference type="AlphaFoldDB" id="A0A3R6EC99"/>
<reference evidence="1 2" key="1">
    <citation type="submission" date="2018-08" db="EMBL/GenBank/DDBJ databases">
        <title>A genome reference for cultivated species of the human gut microbiota.</title>
        <authorList>
            <person name="Zou Y."/>
            <person name="Xue W."/>
            <person name="Luo G."/>
        </authorList>
    </citation>
    <scope>NUCLEOTIDE SEQUENCE [LARGE SCALE GENOMIC DNA]</scope>
    <source>
        <strain evidence="1 2">AM30-4</strain>
    </source>
</reference>
<accession>A0A3R6EC99</accession>
<evidence type="ECO:0000313" key="2">
    <source>
        <dbReference type="Proteomes" id="UP000284660"/>
    </source>
</evidence>
<dbReference type="Proteomes" id="UP000284660">
    <property type="component" value="Unassembled WGS sequence"/>
</dbReference>
<name>A0A3R6EC99_PARDI</name>
<dbReference type="Gene3D" id="3.90.70.10">
    <property type="entry name" value="Cysteine proteinases"/>
    <property type="match status" value="1"/>
</dbReference>
<protein>
    <submittedName>
        <fullName evidence="1">Peptidase domain-containing ABC transporter</fullName>
    </submittedName>
</protein>
<comment type="caution">
    <text evidence="1">The sequence shown here is derived from an EMBL/GenBank/DDBJ whole genome shotgun (WGS) entry which is preliminary data.</text>
</comment>
<dbReference type="CDD" id="cd02418">
    <property type="entry name" value="Peptidase_C39B"/>
    <property type="match status" value="1"/>
</dbReference>
<proteinExistence type="predicted"/>
<sequence>MIKPFPAYRQPDSMDCGPTCLRMIARFYGRAYSIQNLREKAFITREGVSMLGISEAAEAIGFRTSGVRITMDELEKECPLPCILHWNQWHFVVCYKIK</sequence>
<dbReference type="InterPro" id="IPR005074">
    <property type="entry name" value="Peptidase_C39"/>
</dbReference>
<dbReference type="GO" id="GO:0006508">
    <property type="term" value="P:proteolysis"/>
    <property type="evidence" value="ECO:0007669"/>
    <property type="project" value="InterPro"/>
</dbReference>
<dbReference type="GO" id="GO:0005524">
    <property type="term" value="F:ATP binding"/>
    <property type="evidence" value="ECO:0007669"/>
    <property type="project" value="InterPro"/>
</dbReference>
<dbReference type="GO" id="GO:0016020">
    <property type="term" value="C:membrane"/>
    <property type="evidence" value="ECO:0007669"/>
    <property type="project" value="InterPro"/>
</dbReference>
<dbReference type="Pfam" id="PF03412">
    <property type="entry name" value="Peptidase_C39"/>
    <property type="match status" value="1"/>
</dbReference>
<organism evidence="1 2">
    <name type="scientific">Parabacteroides distasonis</name>
    <dbReference type="NCBI Taxonomy" id="823"/>
    <lineage>
        <taxon>Bacteria</taxon>
        <taxon>Pseudomonadati</taxon>
        <taxon>Bacteroidota</taxon>
        <taxon>Bacteroidia</taxon>
        <taxon>Bacteroidales</taxon>
        <taxon>Tannerellaceae</taxon>
        <taxon>Parabacteroides</taxon>
    </lineage>
</organism>
<feature type="non-terminal residue" evidence="1">
    <location>
        <position position="98"/>
    </location>
</feature>
<evidence type="ECO:0000313" key="1">
    <source>
        <dbReference type="EMBL" id="RHD72405.1"/>
    </source>
</evidence>